<feature type="compositionally biased region" description="Basic and acidic residues" evidence="1">
    <location>
        <begin position="1"/>
        <end position="15"/>
    </location>
</feature>
<feature type="domain" description="Cyclic nucleotide-binding" evidence="2">
    <location>
        <begin position="304"/>
        <end position="350"/>
    </location>
</feature>
<dbReference type="InterPro" id="IPR018490">
    <property type="entry name" value="cNMP-bd_dom_sf"/>
</dbReference>
<feature type="compositionally biased region" description="Polar residues" evidence="1">
    <location>
        <begin position="826"/>
        <end position="838"/>
    </location>
</feature>
<dbReference type="CDD" id="cd00038">
    <property type="entry name" value="CAP_ED"/>
    <property type="match status" value="2"/>
</dbReference>
<dbReference type="EMBL" id="CCKQ01019705">
    <property type="protein sequence ID" value="CDW91734.1"/>
    <property type="molecule type" value="Genomic_DNA"/>
</dbReference>
<feature type="region of interest" description="Disordered" evidence="1">
    <location>
        <begin position="826"/>
        <end position="860"/>
    </location>
</feature>
<dbReference type="PRINTS" id="PR00103">
    <property type="entry name" value="CAMPKINASE"/>
</dbReference>
<dbReference type="SUPFAM" id="SSF51206">
    <property type="entry name" value="cAMP-binding domain-like"/>
    <property type="match status" value="2"/>
</dbReference>
<dbReference type="InParanoid" id="A0A078BBF8"/>
<gene>
    <name evidence="3" type="primary">Contig14984.g15972</name>
    <name evidence="3" type="ORF">STYLEM_20894</name>
</gene>
<evidence type="ECO:0000313" key="4">
    <source>
        <dbReference type="Proteomes" id="UP000039865"/>
    </source>
</evidence>
<dbReference type="Proteomes" id="UP000039865">
    <property type="component" value="Unassembled WGS sequence"/>
</dbReference>
<dbReference type="InterPro" id="IPR018488">
    <property type="entry name" value="cNMP-bd_CS"/>
</dbReference>
<dbReference type="PANTHER" id="PTHR23011">
    <property type="entry name" value="CYCLIC NUCLEOTIDE-BINDING DOMAIN CONTAINING PROTEIN"/>
    <property type="match status" value="1"/>
</dbReference>
<evidence type="ECO:0000256" key="1">
    <source>
        <dbReference type="SAM" id="MobiDB-lite"/>
    </source>
</evidence>
<feature type="region of interest" description="Disordered" evidence="1">
    <location>
        <begin position="526"/>
        <end position="549"/>
    </location>
</feature>
<accession>A0A078BBF8</accession>
<feature type="domain" description="Cyclic nucleotide-binding" evidence="2">
    <location>
        <begin position="237"/>
        <end position="301"/>
    </location>
</feature>
<feature type="region of interest" description="Disordered" evidence="1">
    <location>
        <begin position="1"/>
        <end position="30"/>
    </location>
</feature>
<reference evidence="3 4" key="1">
    <citation type="submission" date="2014-06" db="EMBL/GenBank/DDBJ databases">
        <authorList>
            <person name="Swart Estienne"/>
        </authorList>
    </citation>
    <scope>NUCLEOTIDE SEQUENCE [LARGE SCALE GENOMIC DNA]</scope>
    <source>
        <strain evidence="3 4">130c</strain>
    </source>
</reference>
<dbReference type="InterPro" id="IPR014710">
    <property type="entry name" value="RmlC-like_jellyroll"/>
</dbReference>
<evidence type="ECO:0000313" key="3">
    <source>
        <dbReference type="EMBL" id="CDW91734.1"/>
    </source>
</evidence>
<dbReference type="InterPro" id="IPR000595">
    <property type="entry name" value="cNMP-bd_dom"/>
</dbReference>
<dbReference type="Gene3D" id="2.60.120.10">
    <property type="entry name" value="Jelly Rolls"/>
    <property type="match status" value="2"/>
</dbReference>
<feature type="compositionally biased region" description="Polar residues" evidence="1">
    <location>
        <begin position="16"/>
        <end position="30"/>
    </location>
</feature>
<proteinExistence type="predicted"/>
<organism evidence="3 4">
    <name type="scientific">Stylonychia lemnae</name>
    <name type="common">Ciliate</name>
    <dbReference type="NCBI Taxonomy" id="5949"/>
    <lineage>
        <taxon>Eukaryota</taxon>
        <taxon>Sar</taxon>
        <taxon>Alveolata</taxon>
        <taxon>Ciliophora</taxon>
        <taxon>Intramacronucleata</taxon>
        <taxon>Spirotrichea</taxon>
        <taxon>Stichotrichia</taxon>
        <taxon>Sporadotrichida</taxon>
        <taxon>Oxytrichidae</taxon>
        <taxon>Stylonychinae</taxon>
        <taxon>Stylonychia</taxon>
    </lineage>
</organism>
<dbReference type="OMA" id="FTIRCEK"/>
<dbReference type="PROSITE" id="PS00888">
    <property type="entry name" value="CNMP_BINDING_1"/>
    <property type="match status" value="1"/>
</dbReference>
<dbReference type="OrthoDB" id="68328at2759"/>
<sequence length="999" mass="115923">MSDNTDDRPKLEQVKSTEIPTSPRQITQKPSSFQMLQSNTTFEKLLNKDIQEKPTFEEIIVILQKKSDWRNREEIKKLIYFFQGLSFFESLKKESEVDEDIIYQCCRELKCRKYATDQKIIQYGEDGNEFYIIIKGEVDILTPKTVEVQLSQSELHEYIDLNQELIIWDRHNKHLLEQYHDQNRASNSSSNLLKSQMSSVGGTMRGMMKRSFQTLMLSQDREIQAPYEFQFLTTSLTLNSGLGFGELALMNSSSKKPEKRAATVISKTESYLAVLERDDFTKVFLYSMQKKLDAKVEFFKNFRISEGISRTNLNKLSYYLKEKQFRRRDIVFKEGDVADVVYFIKEGEFETKLDKVTVQKGQTTLLKNIEVKVSIIGPNQIIGLDDLNKEKTTYRQNKVQLNESQRIKEPFFSQRLNILQNQANRENMKWLQQKERYMSRETLSQDTLKECKNVVDSVQNEELCNLLLRHKLLKRPQIKIERVTSTQVMEEEELLNDYDPNRYSNKEYFLKMSKLYNQFVFNTNQFQSNNGKQKPQTRHQSPSPTNKILSQDDQQQFILQHASSTIDLESKKNNVQISPKVLKTSASQKHGTIYYNQSTTFSSIKENQLKMTQNNKAGNQLIKNPSFRSLNSPQALGFNKLQSEFDKQGGEDGRFPEFKISLKKNLSNVNLMNPINEQINAQPTLPDQQKPQQNTQRTNNNKIMGNIIIEESLMSNSNQIQGLTSVNNQPPQTGIATINNLAKQRTRKQEVLKQIVTDSTNQNQPNGTYTISMNQSQIDNYPNIENQTHQSINLNDSQQQKQLRTLDVQKIGRVTSGEKSKLLMHNSSSPQFNINKMSQGKEDQVPLSSDSKRLNRRQKSQIQIRTVKAMKGKKNSLTIEDIQAHLQQSQNSLLKLLEKRLKEKHDMQMTDNNLLHQQLHFMNTQGKLQDIESNKFQTSRQKVLSSQYNIHSNNGNGMPNPSYFGQPFSPNAKSTYSNDMNPSQKSNIYFNMYITKKRL</sequence>
<dbReference type="PROSITE" id="PS00889">
    <property type="entry name" value="CNMP_BINDING_2"/>
    <property type="match status" value="1"/>
</dbReference>
<dbReference type="PANTHER" id="PTHR23011:SF28">
    <property type="entry name" value="CYCLIC NUCLEOTIDE-BINDING DOMAIN CONTAINING PROTEIN"/>
    <property type="match status" value="1"/>
</dbReference>
<feature type="domain" description="Cyclic nucleotide-binding" evidence="2">
    <location>
        <begin position="95"/>
        <end position="141"/>
    </location>
</feature>
<name>A0A078BBF8_STYLE</name>
<evidence type="ECO:0000259" key="2">
    <source>
        <dbReference type="PROSITE" id="PS50042"/>
    </source>
</evidence>
<dbReference type="AlphaFoldDB" id="A0A078BBF8"/>
<keyword evidence="4" id="KW-1185">Reference proteome</keyword>
<dbReference type="PROSITE" id="PS50042">
    <property type="entry name" value="CNMP_BINDING_3"/>
    <property type="match status" value="3"/>
</dbReference>
<protein>
    <submittedName>
        <fullName evidence="3">Cyclic nucleotide-binding domain containing protein</fullName>
    </submittedName>
</protein>